<proteinExistence type="predicted"/>
<sequence length="133" mass="15552">MRDSFVEPCTIINLIGKNSVEVTLTEQFCRKDPVFPVSLVKPYFQTGEDRFPYRKKTTTPPDIVEVKGCPGPVKKIIKVRKSRLNGKDQRQYSVRFENQKADKDKWLVEDVIPYGNLHLRIFRVSQRTEKSHK</sequence>
<comment type="caution">
    <text evidence="1">The sequence shown here is derived from an EMBL/GenBank/DDBJ whole genome shotgun (WGS) entry which is preliminary data.</text>
</comment>
<gene>
    <name evidence="1" type="ORF">O181_089608</name>
</gene>
<dbReference type="EMBL" id="AVOT02055335">
    <property type="protein sequence ID" value="MBW0549893.1"/>
    <property type="molecule type" value="Genomic_DNA"/>
</dbReference>
<evidence type="ECO:0000313" key="1">
    <source>
        <dbReference type="EMBL" id="MBW0549893.1"/>
    </source>
</evidence>
<protein>
    <submittedName>
        <fullName evidence="1">Uncharacterized protein</fullName>
    </submittedName>
</protein>
<dbReference type="AlphaFoldDB" id="A0A9Q3ITK8"/>
<reference evidence="1" key="1">
    <citation type="submission" date="2021-03" db="EMBL/GenBank/DDBJ databases">
        <title>Draft genome sequence of rust myrtle Austropuccinia psidii MF-1, a brazilian biotype.</title>
        <authorList>
            <person name="Quecine M.C."/>
            <person name="Pachon D.M.R."/>
            <person name="Bonatelli M.L."/>
            <person name="Correr F.H."/>
            <person name="Franceschini L.M."/>
            <person name="Leite T.F."/>
            <person name="Margarido G.R.A."/>
            <person name="Almeida C.A."/>
            <person name="Ferrarezi J.A."/>
            <person name="Labate C.A."/>
        </authorList>
    </citation>
    <scope>NUCLEOTIDE SEQUENCE</scope>
    <source>
        <strain evidence="1">MF-1</strain>
    </source>
</reference>
<dbReference type="Proteomes" id="UP000765509">
    <property type="component" value="Unassembled WGS sequence"/>
</dbReference>
<evidence type="ECO:0000313" key="2">
    <source>
        <dbReference type="Proteomes" id="UP000765509"/>
    </source>
</evidence>
<keyword evidence="2" id="KW-1185">Reference proteome</keyword>
<name>A0A9Q3ITK8_9BASI</name>
<dbReference type="OrthoDB" id="3929326at2759"/>
<organism evidence="1 2">
    <name type="scientific">Austropuccinia psidii MF-1</name>
    <dbReference type="NCBI Taxonomy" id="1389203"/>
    <lineage>
        <taxon>Eukaryota</taxon>
        <taxon>Fungi</taxon>
        <taxon>Dikarya</taxon>
        <taxon>Basidiomycota</taxon>
        <taxon>Pucciniomycotina</taxon>
        <taxon>Pucciniomycetes</taxon>
        <taxon>Pucciniales</taxon>
        <taxon>Sphaerophragmiaceae</taxon>
        <taxon>Austropuccinia</taxon>
    </lineage>
</organism>
<accession>A0A9Q3ITK8</accession>